<comment type="caution">
    <text evidence="2">The sequence shown here is derived from an EMBL/GenBank/DDBJ whole genome shotgun (WGS) entry which is preliminary data.</text>
</comment>
<dbReference type="Proteomes" id="UP001081283">
    <property type="component" value="Unassembled WGS sequence"/>
</dbReference>
<feature type="region of interest" description="Disordered" evidence="1">
    <location>
        <begin position="1"/>
        <end position="25"/>
    </location>
</feature>
<reference evidence="2" key="1">
    <citation type="submission" date="2022-10" db="EMBL/GenBank/DDBJ databases">
        <title>Hoeflea sp. J2-29, isolated from marine algae.</title>
        <authorList>
            <person name="Kristyanto S."/>
            <person name="Kim J.M."/>
            <person name="Jeon C.O."/>
        </authorList>
    </citation>
    <scope>NUCLEOTIDE SEQUENCE</scope>
    <source>
        <strain evidence="2">J2-29</strain>
    </source>
</reference>
<proteinExistence type="predicted"/>
<protein>
    <submittedName>
        <fullName evidence="2">VWA domain-containing protein</fullName>
    </submittedName>
</protein>
<accession>A0ABT3YGF4</accession>
<sequence length="257" mass="27207">MAKDKTGSDKQITRPGAALPEGTPVSSRSQIAEFLTAAKSIVPGSAGSGRLAFALDATMSRQPTWDSACKLQAEMFDAVGKTGGLTVQLVYFRGLGECRASRWVDDTRQLADLMTRIDCRGGQTQIGRVLRHVADEATRKPVSALVFIGDAMEEDIDKLAVVAGELALRKVPCFMFHEGNDPAAAIGFREIARVTGGAYVRFDQNAASELAALLRAVAAYATGGRMALEKSGAPAARLLLEQMGPPKGKPQGGAKRS</sequence>
<dbReference type="SUPFAM" id="SSF53300">
    <property type="entry name" value="vWA-like"/>
    <property type="match status" value="1"/>
</dbReference>
<evidence type="ECO:0000313" key="3">
    <source>
        <dbReference type="Proteomes" id="UP001081283"/>
    </source>
</evidence>
<dbReference type="Gene3D" id="3.40.50.410">
    <property type="entry name" value="von Willebrand factor, type A domain"/>
    <property type="match status" value="1"/>
</dbReference>
<feature type="compositionally biased region" description="Basic and acidic residues" evidence="1">
    <location>
        <begin position="1"/>
        <end position="12"/>
    </location>
</feature>
<keyword evidence="3" id="KW-1185">Reference proteome</keyword>
<name>A0ABT3YGF4_9HYPH</name>
<dbReference type="RefSeq" id="WP_267612735.1">
    <property type="nucleotide sequence ID" value="NZ_JAOVZQ010000001.1"/>
</dbReference>
<dbReference type="EMBL" id="JAOVZQ010000001">
    <property type="protein sequence ID" value="MCY0094815.1"/>
    <property type="molecule type" value="Genomic_DNA"/>
</dbReference>
<evidence type="ECO:0000313" key="2">
    <source>
        <dbReference type="EMBL" id="MCY0094815.1"/>
    </source>
</evidence>
<evidence type="ECO:0000256" key="1">
    <source>
        <dbReference type="SAM" id="MobiDB-lite"/>
    </source>
</evidence>
<gene>
    <name evidence="2" type="ORF">OEG82_12380</name>
</gene>
<organism evidence="2 3">
    <name type="scientific">Hoeflea ulvae</name>
    <dbReference type="NCBI Taxonomy" id="2983764"/>
    <lineage>
        <taxon>Bacteria</taxon>
        <taxon>Pseudomonadati</taxon>
        <taxon>Pseudomonadota</taxon>
        <taxon>Alphaproteobacteria</taxon>
        <taxon>Hyphomicrobiales</taxon>
        <taxon>Rhizobiaceae</taxon>
        <taxon>Hoeflea</taxon>
    </lineage>
</organism>
<dbReference type="InterPro" id="IPR036465">
    <property type="entry name" value="vWFA_dom_sf"/>
</dbReference>